<organism evidence="1 2">
    <name type="scientific">Rheinheimera lutimaris</name>
    <dbReference type="NCBI Taxonomy" id="2740584"/>
    <lineage>
        <taxon>Bacteria</taxon>
        <taxon>Pseudomonadati</taxon>
        <taxon>Pseudomonadota</taxon>
        <taxon>Gammaproteobacteria</taxon>
        <taxon>Chromatiales</taxon>
        <taxon>Chromatiaceae</taxon>
        <taxon>Rheinheimera</taxon>
    </lineage>
</organism>
<proteinExistence type="predicted"/>
<dbReference type="NCBIfam" id="TIGR00278">
    <property type="entry name" value="membrane protein insertion efficiency factor YidD"/>
    <property type="match status" value="1"/>
</dbReference>
<dbReference type="RefSeq" id="WP_173499918.1">
    <property type="nucleotide sequence ID" value="NZ_JABSOD010000003.1"/>
</dbReference>
<comment type="caution">
    <text evidence="1">The sequence shown here is derived from an EMBL/GenBank/DDBJ whole genome shotgun (WGS) entry which is preliminary data.</text>
</comment>
<evidence type="ECO:0000313" key="1">
    <source>
        <dbReference type="EMBL" id="NRQ41667.1"/>
    </source>
</evidence>
<evidence type="ECO:0000313" key="2">
    <source>
        <dbReference type="Proteomes" id="UP000523161"/>
    </source>
</evidence>
<sequence length="84" mass="9501">MIKRLLLWLIGRYRATGGGMHWFGIDCNFEPSCSAYTYTAIARFGARRGVAMGWQRIKRCAHRDSFCKCIEPVPEAEDVGSASR</sequence>
<dbReference type="SMART" id="SM01234">
    <property type="entry name" value="Haemolytic"/>
    <property type="match status" value="1"/>
</dbReference>
<gene>
    <name evidence="1" type="primary">yidD</name>
    <name evidence="1" type="ORF">HRH59_03665</name>
</gene>
<accession>A0A7Y5ANI3</accession>
<dbReference type="AlphaFoldDB" id="A0A7Y5ANI3"/>
<protein>
    <submittedName>
        <fullName evidence="1">Membrane protein insertion efficiency factor YidD</fullName>
    </submittedName>
</protein>
<dbReference type="InterPro" id="IPR002696">
    <property type="entry name" value="Membr_insert_effic_factor_YidD"/>
</dbReference>
<dbReference type="Pfam" id="PF01809">
    <property type="entry name" value="YidD"/>
    <property type="match status" value="1"/>
</dbReference>
<name>A0A7Y5ANI3_9GAMM</name>
<dbReference type="Proteomes" id="UP000523161">
    <property type="component" value="Unassembled WGS sequence"/>
</dbReference>
<reference evidence="1 2" key="1">
    <citation type="submission" date="2020-06" db="EMBL/GenBank/DDBJ databases">
        <title>Rheinheimera sp. nov., a marine bacterium isolated from coastal.</title>
        <authorList>
            <person name="Yu Q."/>
            <person name="Qi Y."/>
            <person name="Pu J."/>
        </authorList>
    </citation>
    <scope>NUCLEOTIDE SEQUENCE [LARGE SCALE GENOMIC DNA]</scope>
    <source>
        <strain evidence="1 2">YQF-2</strain>
    </source>
</reference>
<dbReference type="EMBL" id="JABSOD010000003">
    <property type="protein sequence ID" value="NRQ41667.1"/>
    <property type="molecule type" value="Genomic_DNA"/>
</dbReference>
<keyword evidence="2" id="KW-1185">Reference proteome</keyword>